<organism evidence="2 3">
    <name type="scientific">Podarcis lilfordi</name>
    <name type="common">Lilford's wall lizard</name>
    <dbReference type="NCBI Taxonomy" id="74358"/>
    <lineage>
        <taxon>Eukaryota</taxon>
        <taxon>Metazoa</taxon>
        <taxon>Chordata</taxon>
        <taxon>Craniata</taxon>
        <taxon>Vertebrata</taxon>
        <taxon>Euteleostomi</taxon>
        <taxon>Lepidosauria</taxon>
        <taxon>Squamata</taxon>
        <taxon>Bifurcata</taxon>
        <taxon>Unidentata</taxon>
        <taxon>Episquamata</taxon>
        <taxon>Laterata</taxon>
        <taxon>Lacertibaenia</taxon>
        <taxon>Lacertidae</taxon>
        <taxon>Podarcis</taxon>
    </lineage>
</organism>
<accession>A0AA35QQ64</accession>
<protein>
    <submittedName>
        <fullName evidence="2">Uncharacterized protein</fullName>
    </submittedName>
</protein>
<proteinExistence type="predicted"/>
<evidence type="ECO:0000313" key="3">
    <source>
        <dbReference type="Proteomes" id="UP001178461"/>
    </source>
</evidence>
<evidence type="ECO:0000313" key="2">
    <source>
        <dbReference type="EMBL" id="CAI7934950.1"/>
    </source>
</evidence>
<feature type="region of interest" description="Disordered" evidence="1">
    <location>
        <begin position="71"/>
        <end position="100"/>
    </location>
</feature>
<name>A0AA35QQ64_9SAUR</name>
<dbReference type="EMBL" id="CANTUW010000015">
    <property type="protein sequence ID" value="CAI7934950.1"/>
    <property type="molecule type" value="Genomic_DNA"/>
</dbReference>
<gene>
    <name evidence="2" type="ORF">PODLI_1B000683</name>
</gene>
<dbReference type="Proteomes" id="UP001178461">
    <property type="component" value="Unassembled WGS sequence"/>
</dbReference>
<sequence>MLQERKGESGARTKRACLHLQQNSPTHQGFETHQLFSPGLAGRLKPFLGLWPLFYPDSFWKSQFSSLKPKQDFLSSHSEEGDGEDSQNSSEWGTFPFIRH</sequence>
<keyword evidence="3" id="KW-1185">Reference proteome</keyword>
<evidence type="ECO:0000256" key="1">
    <source>
        <dbReference type="SAM" id="MobiDB-lite"/>
    </source>
</evidence>
<reference evidence="2" key="1">
    <citation type="submission" date="2022-12" db="EMBL/GenBank/DDBJ databases">
        <authorList>
            <person name="Alioto T."/>
            <person name="Alioto T."/>
            <person name="Gomez Garrido J."/>
        </authorList>
    </citation>
    <scope>NUCLEOTIDE SEQUENCE</scope>
</reference>
<comment type="caution">
    <text evidence="2">The sequence shown here is derived from an EMBL/GenBank/DDBJ whole genome shotgun (WGS) entry which is preliminary data.</text>
</comment>
<dbReference type="AlphaFoldDB" id="A0AA35QQ64"/>